<dbReference type="EMBL" id="JAFJMO010000013">
    <property type="protein sequence ID" value="KAJ8258273.1"/>
    <property type="molecule type" value="Genomic_DNA"/>
</dbReference>
<name>A0A9Q1D471_CONCO</name>
<keyword evidence="6" id="KW-0732">Signal</keyword>
<evidence type="ECO:0000256" key="2">
    <source>
        <dbReference type="ARBA" id="ARBA00008813"/>
    </source>
</evidence>
<dbReference type="AlphaFoldDB" id="A0A9Q1D471"/>
<dbReference type="SMART" id="SM00188">
    <property type="entry name" value="IL10"/>
    <property type="match status" value="1"/>
</dbReference>
<sequence>MASVSLPVEVKCQNRQRCIMGLLGCIRVQAHCMNNSTTDCKNFLENFPVRLKELRSDFDKIRRYYEDKDYIETPLLDENVLNDFQNPFGCHAINEVLRFYLDTVLPTAINEEVSTHYAKPINSIGSIFNQLKRKILYCRNYFSCKKPFELDNIMTTYKKMQGQGLYKAMGELGLLFNYIEEYMASVKPKH</sequence>
<protein>
    <recommendedName>
        <fullName evidence="9">Interleukin family protein</fullName>
    </recommendedName>
</protein>
<dbReference type="Proteomes" id="UP001152803">
    <property type="component" value="Unassembled WGS sequence"/>
</dbReference>
<keyword evidence="5 9" id="KW-0964">Secreted</keyword>
<evidence type="ECO:0000256" key="3">
    <source>
        <dbReference type="ARBA" id="ARBA00011144"/>
    </source>
</evidence>
<evidence type="ECO:0000256" key="8">
    <source>
        <dbReference type="PIRSR" id="PIRSR620443-50"/>
    </source>
</evidence>
<keyword evidence="4 9" id="KW-0202">Cytokine</keyword>
<evidence type="ECO:0000256" key="7">
    <source>
        <dbReference type="ARBA" id="ARBA00023157"/>
    </source>
</evidence>
<dbReference type="InterPro" id="IPR000098">
    <property type="entry name" value="IL-10"/>
</dbReference>
<proteinExistence type="inferred from homology"/>
<comment type="subunit">
    <text evidence="3">Homodimer. Interacts with IL10RA and IL10RB.</text>
</comment>
<evidence type="ECO:0000256" key="5">
    <source>
        <dbReference type="ARBA" id="ARBA00022525"/>
    </source>
</evidence>
<feature type="disulfide bond" evidence="8">
    <location>
        <begin position="90"/>
        <end position="144"/>
    </location>
</feature>
<evidence type="ECO:0000313" key="10">
    <source>
        <dbReference type="EMBL" id="KAJ8258273.1"/>
    </source>
</evidence>
<dbReference type="Gene3D" id="1.20.1250.10">
    <property type="match status" value="1"/>
</dbReference>
<comment type="caution">
    <text evidence="10">The sequence shown here is derived from an EMBL/GenBank/DDBJ whole genome shotgun (WGS) entry which is preliminary data.</text>
</comment>
<dbReference type="SUPFAM" id="SSF47266">
    <property type="entry name" value="4-helical cytokines"/>
    <property type="match status" value="1"/>
</dbReference>
<evidence type="ECO:0000256" key="1">
    <source>
        <dbReference type="ARBA" id="ARBA00004613"/>
    </source>
</evidence>
<comment type="similarity">
    <text evidence="2 9">Belongs to the IL-10 family.</text>
</comment>
<dbReference type="GO" id="GO:0005615">
    <property type="term" value="C:extracellular space"/>
    <property type="evidence" value="ECO:0007669"/>
    <property type="project" value="UniProtKB-UniRule"/>
</dbReference>
<dbReference type="GO" id="GO:0006955">
    <property type="term" value="P:immune response"/>
    <property type="evidence" value="ECO:0007669"/>
    <property type="project" value="InterPro"/>
</dbReference>
<feature type="disulfide bond" evidence="8">
    <location>
        <begin position="40"/>
        <end position="138"/>
    </location>
</feature>
<dbReference type="InterPro" id="IPR009079">
    <property type="entry name" value="4_helix_cytokine-like_core"/>
</dbReference>
<dbReference type="GO" id="GO:0005125">
    <property type="term" value="F:cytokine activity"/>
    <property type="evidence" value="ECO:0007669"/>
    <property type="project" value="UniProtKB-UniRule"/>
</dbReference>
<comment type="function">
    <text evidence="9">Immune regulatory cytokine.</text>
</comment>
<keyword evidence="11" id="KW-1185">Reference proteome</keyword>
<dbReference type="GO" id="GO:0001817">
    <property type="term" value="P:regulation of cytokine production"/>
    <property type="evidence" value="ECO:0007669"/>
    <property type="project" value="UniProtKB-ARBA"/>
</dbReference>
<evidence type="ECO:0000256" key="9">
    <source>
        <dbReference type="RuleBase" id="RU368043"/>
    </source>
</evidence>
<dbReference type="PANTHER" id="PTHR48482:SF5">
    <property type="entry name" value="INTERLEUKIN-10"/>
    <property type="match status" value="1"/>
</dbReference>
<gene>
    <name evidence="10" type="ORF">COCON_G00172850</name>
</gene>
<reference evidence="10" key="1">
    <citation type="journal article" date="2023" name="Science">
        <title>Genome structures resolve the early diversification of teleost fishes.</title>
        <authorList>
            <person name="Parey E."/>
            <person name="Louis A."/>
            <person name="Montfort J."/>
            <person name="Bouchez O."/>
            <person name="Roques C."/>
            <person name="Iampietro C."/>
            <person name="Lluch J."/>
            <person name="Castinel A."/>
            <person name="Donnadieu C."/>
            <person name="Desvignes T."/>
            <person name="Floi Bucao C."/>
            <person name="Jouanno E."/>
            <person name="Wen M."/>
            <person name="Mejri S."/>
            <person name="Dirks R."/>
            <person name="Jansen H."/>
            <person name="Henkel C."/>
            <person name="Chen W.J."/>
            <person name="Zahm M."/>
            <person name="Cabau C."/>
            <person name="Klopp C."/>
            <person name="Thompson A.W."/>
            <person name="Robinson-Rechavi M."/>
            <person name="Braasch I."/>
            <person name="Lecointre G."/>
            <person name="Bobe J."/>
            <person name="Postlethwait J.H."/>
            <person name="Berthelot C."/>
            <person name="Roest Crollius H."/>
            <person name="Guiguen Y."/>
        </authorList>
    </citation>
    <scope>NUCLEOTIDE SEQUENCE</scope>
    <source>
        <strain evidence="10">Concon-B</strain>
    </source>
</reference>
<dbReference type="Pfam" id="PF00726">
    <property type="entry name" value="IL10"/>
    <property type="match status" value="1"/>
</dbReference>
<dbReference type="PRINTS" id="PR01294">
    <property type="entry name" value="INTRLEUKIN10"/>
</dbReference>
<dbReference type="InterPro" id="IPR020443">
    <property type="entry name" value="IL-10/19/20/24/26"/>
</dbReference>
<dbReference type="OrthoDB" id="9931894at2759"/>
<evidence type="ECO:0000256" key="6">
    <source>
        <dbReference type="ARBA" id="ARBA00022729"/>
    </source>
</evidence>
<comment type="subcellular location">
    <subcellularLocation>
        <location evidence="1 9">Secreted</location>
    </subcellularLocation>
</comment>
<accession>A0A9Q1D471</accession>
<evidence type="ECO:0000313" key="11">
    <source>
        <dbReference type="Proteomes" id="UP001152803"/>
    </source>
</evidence>
<dbReference type="PANTHER" id="PTHR48482">
    <property type="entry name" value="INTERLEUKIN-19-RELATED"/>
    <property type="match status" value="1"/>
</dbReference>
<evidence type="ECO:0000256" key="4">
    <source>
        <dbReference type="ARBA" id="ARBA00022514"/>
    </source>
</evidence>
<keyword evidence="7 8" id="KW-1015">Disulfide bond</keyword>
<organism evidence="10 11">
    <name type="scientific">Conger conger</name>
    <name type="common">Conger eel</name>
    <name type="synonym">Muraena conger</name>
    <dbReference type="NCBI Taxonomy" id="82655"/>
    <lineage>
        <taxon>Eukaryota</taxon>
        <taxon>Metazoa</taxon>
        <taxon>Chordata</taxon>
        <taxon>Craniata</taxon>
        <taxon>Vertebrata</taxon>
        <taxon>Euteleostomi</taxon>
        <taxon>Actinopterygii</taxon>
        <taxon>Neopterygii</taxon>
        <taxon>Teleostei</taxon>
        <taxon>Anguilliformes</taxon>
        <taxon>Congridae</taxon>
        <taxon>Conger</taxon>
    </lineage>
</organism>